<dbReference type="EMBL" id="CP003050">
    <property type="protein sequence ID" value="AGB16783.1"/>
    <property type="molecule type" value="Genomic_DNA"/>
</dbReference>
<keyword evidence="2" id="KW-1185">Reference proteome</keyword>
<dbReference type="OrthoDB" id="337273at2157"/>
<dbReference type="RefSeq" id="WP_015301395.1">
    <property type="nucleotide sequence ID" value="NC_019964.1"/>
</dbReference>
<evidence type="ECO:0000313" key="1">
    <source>
        <dbReference type="EMBL" id="AGB16783.1"/>
    </source>
</evidence>
<protein>
    <submittedName>
        <fullName evidence="1">Uncharacterized protein</fullName>
    </submittedName>
</protein>
<dbReference type="eggNOG" id="arCOG04667">
    <property type="taxonomic scope" value="Archaea"/>
</dbReference>
<accession>L0IDA1</accession>
<gene>
    <name evidence="1" type="ordered locus">Halru_2196</name>
</gene>
<dbReference type="HOGENOM" id="CLU_1880986_0_0_2"/>
<evidence type="ECO:0000313" key="2">
    <source>
        <dbReference type="Proteomes" id="UP000010846"/>
    </source>
</evidence>
<dbReference type="KEGG" id="hru:Halru_2196"/>
<reference evidence="1" key="1">
    <citation type="submission" date="2011-09" db="EMBL/GenBank/DDBJ databases">
        <title>Complete sequence of Halovivax ruber XH-70.</title>
        <authorList>
            <consortium name="US DOE Joint Genome Institute"/>
            <person name="Lucas S."/>
            <person name="Han J."/>
            <person name="Lapidus A."/>
            <person name="Cheng J.-F."/>
            <person name="Goodwin L."/>
            <person name="Pitluck S."/>
            <person name="Peters L."/>
            <person name="Mikhailova N."/>
            <person name="Davenport K."/>
            <person name="Detter J.C."/>
            <person name="Han C."/>
            <person name="Tapia R."/>
            <person name="Land M."/>
            <person name="Hauser L."/>
            <person name="Kyrpides N."/>
            <person name="Ivanova N."/>
            <person name="Pagani I."/>
            <person name="Sproer C."/>
            <person name="Anderson I."/>
            <person name="Woyke T."/>
        </authorList>
    </citation>
    <scope>NUCLEOTIDE SEQUENCE</scope>
    <source>
        <strain evidence="1">XH-70</strain>
    </source>
</reference>
<organism evidence="1 2">
    <name type="scientific">Halovivax ruber (strain DSM 18193 / JCM 13892 / XH-70)</name>
    <dbReference type="NCBI Taxonomy" id="797302"/>
    <lineage>
        <taxon>Archaea</taxon>
        <taxon>Methanobacteriati</taxon>
        <taxon>Methanobacteriota</taxon>
        <taxon>Stenosarchaea group</taxon>
        <taxon>Halobacteria</taxon>
        <taxon>Halobacteriales</taxon>
        <taxon>Natrialbaceae</taxon>
        <taxon>Halovivax</taxon>
    </lineage>
</organism>
<dbReference type="InterPro" id="IPR043927">
    <property type="entry name" value="DUF5778"/>
</dbReference>
<dbReference type="Proteomes" id="UP000010846">
    <property type="component" value="Chromosome"/>
</dbReference>
<dbReference type="GeneID" id="14376704"/>
<name>L0IDA1_HALRX</name>
<proteinExistence type="predicted"/>
<dbReference type="AlphaFoldDB" id="L0IDA1"/>
<sequence length="138" mass="15252">MDGVIDEDLYRRTKALLEPGEIELNGAIVHTDYDGQEDVQMMQATIDSGDVIAEAAGYDPADCYVYSGNDDTDFSSNQHQGKTIDGDEFVWECQQLLRKGSFDLVFYYEASADQQAIEDGVRDLGFDVTSVDGTATEE</sequence>
<dbReference type="STRING" id="797302.Halru_2196"/>
<dbReference type="Pfam" id="PF19090">
    <property type="entry name" value="DUF5778"/>
    <property type="match status" value="1"/>
</dbReference>